<dbReference type="OrthoDB" id="238616at2759"/>
<feature type="region of interest" description="Disordered" evidence="1">
    <location>
        <begin position="1"/>
        <end position="242"/>
    </location>
</feature>
<protein>
    <submittedName>
        <fullName evidence="2">Uncharacterized protein</fullName>
    </submittedName>
</protein>
<proteinExistence type="predicted"/>
<gene>
    <name evidence="2" type="ORF">CUR178_06388</name>
</gene>
<keyword evidence="3" id="KW-1185">Reference proteome</keyword>
<feature type="region of interest" description="Disordered" evidence="1">
    <location>
        <begin position="534"/>
        <end position="567"/>
    </location>
</feature>
<evidence type="ECO:0000313" key="2">
    <source>
        <dbReference type="EMBL" id="KAG5481156.1"/>
    </source>
</evidence>
<feature type="compositionally biased region" description="Polar residues" evidence="1">
    <location>
        <begin position="205"/>
        <end position="214"/>
    </location>
</feature>
<feature type="compositionally biased region" description="Polar residues" evidence="1">
    <location>
        <begin position="122"/>
        <end position="135"/>
    </location>
</feature>
<accession>A0A836GTQ6</accession>
<sequence>MEANRPPSMKWVSRRTLDSQASSRESKVGLTHPRGSNSDHNPNSANHHHSVEKRKYGHAPDAVITAIGRGSGGVGGAAAAGNSPPAPFHANGSGNSRYGISGSGNSSGWGGNAPNSNTNNNKLSHQGNVFATNTVNPHGPHGTGNNNGNGGGRRGYGGGGGYGEGMESTIPPPPRSVQMGQGTLSAQAAAVTSRDFIPQPRHAKANSSGSSHSLKSAEASPPSPPPGAAPPAPPATHSASSTPALRWAANATPTPRSANGGAATPSAPTRVYATAAHFDAQTGLPVPDPATPSPLASAADAAGLEANFAAQAPPPFTVAPQAFPTMAPTVSTCLASGAPGAGAPAPPRSFAANSDVANAEPLALDSFHIGENISFGASAFGGSLHSQPSEIEALLGQVERCTGTLPAGAPGEHVISGSWRERRSVTDWGIEEAIRTVLPGMDEDDNSENIQGPNFVSGSISAITGNWHTSGDVEAQPVASGGIGGLLADFPTSFATSFSEPANTLLQSPFAADAASNTMDNLSRAFSTAAHVDSSSFTTSPSTTVATPLQRPPASPGVHLPPRAPPLETMSMPPSMRDLPHPTGSPFVVPASAQPLPLPRSVKSESTVRVEDLLPGVGQGGGGELFTLYTLSTPTMTSSWLSSGVGELAAPMAPASGTCESVDTKPPGHRSPRTAAARPEGLQPIIPLKEGSMNSNGGLTPTIGSTTSPALAAARQSSTSSHGGSAPNTPSLRKELSTPLSGSRSQPYTPGGSRPQRPSLSAPLVNRHTITHIFRETPQSLRRRERMEYNHQHSSQALCKDFHWPPHDEADAEHMLRSRNALKLLRHLTIISFSRQHVSGVQELFDTWAKNGIPAPDMGFGAYYFYVKEKSDKLLCMKHNGRGASPGHGYGRCDFESRRPYSTCRYEHVCLFCRSKEHGWFEEGKCQGYQQLLAEMEELGVIEEDVVTLLNAMERPAKPTRAR</sequence>
<dbReference type="KEGG" id="lenr:94173568"/>
<name>A0A836GTQ6_LEIEN</name>
<feature type="compositionally biased region" description="Gly residues" evidence="1">
    <location>
        <begin position="69"/>
        <end position="78"/>
    </location>
</feature>
<dbReference type="Proteomes" id="UP000674179">
    <property type="component" value="Chromosome 19"/>
</dbReference>
<feature type="region of interest" description="Disordered" evidence="1">
    <location>
        <begin position="655"/>
        <end position="769"/>
    </location>
</feature>
<dbReference type="GeneID" id="94173568"/>
<comment type="caution">
    <text evidence="2">The sequence shown here is derived from an EMBL/GenBank/DDBJ whole genome shotgun (WGS) entry which is preliminary data.</text>
</comment>
<feature type="compositionally biased region" description="Polar residues" evidence="1">
    <location>
        <begin position="692"/>
        <end position="731"/>
    </location>
</feature>
<feature type="compositionally biased region" description="Low complexity" evidence="1">
    <location>
        <begin position="534"/>
        <end position="547"/>
    </location>
</feature>
<reference evidence="2 3" key="1">
    <citation type="submission" date="2021-02" db="EMBL/GenBank/DDBJ databases">
        <title>Leishmania (Mundinia) enrietti genome sequencing and assembly.</title>
        <authorList>
            <person name="Almutairi H."/>
            <person name="Gatherer D."/>
        </authorList>
    </citation>
    <scope>NUCLEOTIDE SEQUENCE [LARGE SCALE GENOMIC DNA]</scope>
    <source>
        <strain evidence="2">CUR178</strain>
    </source>
</reference>
<feature type="compositionally biased region" description="Basic residues" evidence="1">
    <location>
        <begin position="46"/>
        <end position="57"/>
    </location>
</feature>
<dbReference type="AlphaFoldDB" id="A0A836GTQ6"/>
<evidence type="ECO:0000256" key="1">
    <source>
        <dbReference type="SAM" id="MobiDB-lite"/>
    </source>
</evidence>
<dbReference type="EMBL" id="JAFHKP010000019">
    <property type="protein sequence ID" value="KAG5481156.1"/>
    <property type="molecule type" value="Genomic_DNA"/>
</dbReference>
<dbReference type="RefSeq" id="XP_067693653.1">
    <property type="nucleotide sequence ID" value="XM_067838058.1"/>
</dbReference>
<organism evidence="2 3">
    <name type="scientific">Leishmania enriettii</name>
    <dbReference type="NCBI Taxonomy" id="5663"/>
    <lineage>
        <taxon>Eukaryota</taxon>
        <taxon>Discoba</taxon>
        <taxon>Euglenozoa</taxon>
        <taxon>Kinetoplastea</taxon>
        <taxon>Metakinetoplastina</taxon>
        <taxon>Trypanosomatida</taxon>
        <taxon>Trypanosomatidae</taxon>
        <taxon>Leishmaniinae</taxon>
        <taxon>Leishmania</taxon>
    </lineage>
</organism>
<feature type="compositionally biased region" description="Pro residues" evidence="1">
    <location>
        <begin position="221"/>
        <end position="234"/>
    </location>
</feature>
<evidence type="ECO:0000313" key="3">
    <source>
        <dbReference type="Proteomes" id="UP000674179"/>
    </source>
</evidence>
<feature type="compositionally biased region" description="Polar residues" evidence="1">
    <location>
        <begin position="34"/>
        <end position="45"/>
    </location>
</feature>
<feature type="compositionally biased region" description="Polar residues" evidence="1">
    <location>
        <begin position="738"/>
        <end position="748"/>
    </location>
</feature>
<feature type="compositionally biased region" description="Gly residues" evidence="1">
    <location>
        <begin position="141"/>
        <end position="164"/>
    </location>
</feature>
<feature type="compositionally biased region" description="Low complexity" evidence="1">
    <location>
        <begin position="112"/>
        <end position="121"/>
    </location>
</feature>
<feature type="compositionally biased region" description="Low complexity" evidence="1">
    <location>
        <begin position="91"/>
        <end position="100"/>
    </location>
</feature>
<feature type="compositionally biased region" description="Gly residues" evidence="1">
    <location>
        <begin position="101"/>
        <end position="111"/>
    </location>
</feature>